<sequence length="557" mass="60234">MRTLIVGQGLAGSALAWACHWQGDQVCLIGSPGRPAASQVAAGLVMPVSGQKFTTPDRWQERLTLAQRFYERAAQELKTDRLFSEIKILRRFQGDAERRWFLQERYESVRNAVQLQYEPDGRETGFVMSAWKLNVAAYLEQTRQFFQNRGQFLAVGLEISADVVPGPDGVSVPRFGLSGDRLYLCLGASGCVQANPWYSAVPDHPLRGEVLEVVVNDLRDSSAGVSGWAGVVDQHWLVPVEGTGDRFLVGATYDRERVNLGYEGWDGTTEAGLRELLASAERLLLVGGWAGGVQAVAGHRAGVRAGTRRRQVLAEHHRIDKRIGILNGLGSHGTLAAPAAAVDLLQRFAADRVTGMSTEQSGRRRSDLTEKAQTILRRAVKAGDWLLDATAGNGQDTLFLAKTFAAERVLAVDVQPAAIEKTAALLAQHGITGVGLVCADHATELERLVRPEGLGRAGQFGAVMFNLGYLPGGNHSLVTRADTTVRAISAARLLLREGGVMTVLCYRGHAGGMEEYAAVLLDSQQQQQCQVDVIETGTGNATAPVLFVYRKRSTVGG</sequence>
<protein>
    <submittedName>
        <fullName evidence="1">Uncharacterized protein</fullName>
    </submittedName>
</protein>
<dbReference type="CDD" id="cd02440">
    <property type="entry name" value="AdoMet_MTases"/>
    <property type="match status" value="1"/>
</dbReference>
<dbReference type="EMBL" id="SRHE01000046">
    <property type="protein sequence ID" value="TWW11774.1"/>
    <property type="molecule type" value="Genomic_DNA"/>
</dbReference>
<evidence type="ECO:0000313" key="2">
    <source>
        <dbReference type="Proteomes" id="UP000321083"/>
    </source>
</evidence>
<organism evidence="1 2">
    <name type="scientific">Planctomyces bekefii</name>
    <dbReference type="NCBI Taxonomy" id="1653850"/>
    <lineage>
        <taxon>Bacteria</taxon>
        <taxon>Pseudomonadati</taxon>
        <taxon>Planctomycetota</taxon>
        <taxon>Planctomycetia</taxon>
        <taxon>Planctomycetales</taxon>
        <taxon>Planctomycetaceae</taxon>
        <taxon>Planctomyces</taxon>
    </lineage>
</organism>
<dbReference type="AlphaFoldDB" id="A0A5C6MFP7"/>
<dbReference type="Gene3D" id="3.40.50.150">
    <property type="entry name" value="Vaccinia Virus protein VP39"/>
    <property type="match status" value="1"/>
</dbReference>
<gene>
    <name evidence="1" type="ORF">E3A20_04070</name>
</gene>
<dbReference type="InterPro" id="IPR029063">
    <property type="entry name" value="SAM-dependent_MTases_sf"/>
</dbReference>
<dbReference type="Gene3D" id="3.50.50.60">
    <property type="entry name" value="FAD/NAD(P)-binding domain"/>
    <property type="match status" value="2"/>
</dbReference>
<proteinExistence type="predicted"/>
<dbReference type="PANTHER" id="PTHR35276:SF1">
    <property type="entry name" value="TRNA (MNM(5)S(2)U34)-METHYLTRANSFERASE, CHLOROPLASTIC"/>
    <property type="match status" value="1"/>
</dbReference>
<comment type="caution">
    <text evidence="1">The sequence shown here is derived from an EMBL/GenBank/DDBJ whole genome shotgun (WGS) entry which is preliminary data.</text>
</comment>
<accession>A0A5C6MFP7</accession>
<name>A0A5C6MFP7_9PLAN</name>
<reference evidence="1 2" key="1">
    <citation type="submission" date="2019-08" db="EMBL/GenBank/DDBJ databases">
        <title>100 year-old enigma solved: identification of Planctomyces bekefii, the type genus and species of the phylum Planctomycetes.</title>
        <authorList>
            <person name="Svetlana D.N."/>
            <person name="Overmann J."/>
        </authorList>
    </citation>
    <scope>NUCLEOTIDE SEQUENCE [LARGE SCALE GENOMIC DNA]</scope>
    <source>
        <strain evidence="1">Phe10_nw2017</strain>
    </source>
</reference>
<dbReference type="Proteomes" id="UP000321083">
    <property type="component" value="Unassembled WGS sequence"/>
</dbReference>
<dbReference type="Pfam" id="PF06962">
    <property type="entry name" value="rRNA_methylase"/>
    <property type="match status" value="1"/>
</dbReference>
<reference evidence="1 2" key="2">
    <citation type="submission" date="2019-08" db="EMBL/GenBank/DDBJ databases">
        <authorList>
            <person name="Henke P."/>
        </authorList>
    </citation>
    <scope>NUCLEOTIDE SEQUENCE [LARGE SCALE GENOMIC DNA]</scope>
    <source>
        <strain evidence="1">Phe10_nw2017</strain>
    </source>
</reference>
<dbReference type="SUPFAM" id="SSF53335">
    <property type="entry name" value="S-adenosyl-L-methionine-dependent methyltransferases"/>
    <property type="match status" value="1"/>
</dbReference>
<dbReference type="SUPFAM" id="SSF51971">
    <property type="entry name" value="Nucleotide-binding domain"/>
    <property type="match status" value="1"/>
</dbReference>
<dbReference type="Gene3D" id="3.30.9.10">
    <property type="entry name" value="D-Amino Acid Oxidase, subunit A, domain 2"/>
    <property type="match status" value="1"/>
</dbReference>
<evidence type="ECO:0000313" key="1">
    <source>
        <dbReference type="EMBL" id="TWW11774.1"/>
    </source>
</evidence>
<dbReference type="PANTHER" id="PTHR35276">
    <property type="entry name" value="S-ADENOSYL-L-METHIONINE-DEPENDENT METHYLTRANSFERASES SUPERFAMILY PROTEIN"/>
    <property type="match status" value="1"/>
</dbReference>
<dbReference type="InterPro" id="IPR010719">
    <property type="entry name" value="MnmM_MeTrfase"/>
</dbReference>
<keyword evidence="2" id="KW-1185">Reference proteome</keyword>
<dbReference type="InterPro" id="IPR036188">
    <property type="entry name" value="FAD/NAD-bd_sf"/>
</dbReference>